<evidence type="ECO:0000313" key="3">
    <source>
        <dbReference type="Proteomes" id="UP000836402"/>
    </source>
</evidence>
<keyword evidence="3" id="KW-1185">Reference proteome</keyword>
<protein>
    <recommendedName>
        <fullName evidence="4">FHA domain-containing protein</fullName>
    </recommendedName>
</protein>
<feature type="compositionally biased region" description="Polar residues" evidence="1">
    <location>
        <begin position="240"/>
        <end position="261"/>
    </location>
</feature>
<feature type="compositionally biased region" description="Low complexity" evidence="1">
    <location>
        <begin position="218"/>
        <end position="232"/>
    </location>
</feature>
<dbReference type="SUPFAM" id="SSF49879">
    <property type="entry name" value="SMAD/FHA domain"/>
    <property type="match status" value="1"/>
</dbReference>
<evidence type="ECO:0000256" key="1">
    <source>
        <dbReference type="SAM" id="MobiDB-lite"/>
    </source>
</evidence>
<reference evidence="2" key="1">
    <citation type="submission" date="2020-10" db="EMBL/GenBank/DDBJ databases">
        <authorList>
            <person name="Sedaghatjoo S."/>
        </authorList>
    </citation>
    <scope>NUCLEOTIDE SEQUENCE</scope>
    <source>
        <strain evidence="2">AZH3</strain>
    </source>
</reference>
<proteinExistence type="predicted"/>
<comment type="caution">
    <text evidence="2">The sequence shown here is derived from an EMBL/GenBank/DDBJ whole genome shotgun (WGS) entry which is preliminary data.</text>
</comment>
<accession>A0ABN7IN50</accession>
<feature type="non-terminal residue" evidence="2">
    <location>
        <position position="481"/>
    </location>
</feature>
<dbReference type="EMBL" id="CAJHJG010001516">
    <property type="protein sequence ID" value="CAD6913137.1"/>
    <property type="molecule type" value="Genomic_DNA"/>
</dbReference>
<evidence type="ECO:0008006" key="4">
    <source>
        <dbReference type="Google" id="ProtNLM"/>
    </source>
</evidence>
<evidence type="ECO:0000313" key="2">
    <source>
        <dbReference type="EMBL" id="CAD6913137.1"/>
    </source>
</evidence>
<dbReference type="InterPro" id="IPR008984">
    <property type="entry name" value="SMAD_FHA_dom_sf"/>
</dbReference>
<feature type="region of interest" description="Disordered" evidence="1">
    <location>
        <begin position="216"/>
        <end position="269"/>
    </location>
</feature>
<sequence length="481" mass="51307">MTSSAFFLVLKPVDTHCDLPAQSIAFSPFDNVHLLLGGKRSSYYRRQTVPHHTADFIFDHANLEPDCAVVAYKDGAVLIANTGDANTVQINGLPLAADIKQELFDGDDVKLGHPDLYNSNFNCALQLRVTISDTLPPALRFPSPSSIPASSFVSITSTALLVSDQLLASNERLAEQLHETQLRLQHTLDALHTASSSPPRTYQRLLEDLRSASERHASALTTSVPTSVLTSAQENAPPYTASSPPKSSAHRTLTCSSSSGGQPLPPFASRLESDAIDLGDFSWKTTSSVTSPSTVPVGPPMDSLHVALTRVRDSWISSRIDAVASQSASPTADVALMRVREAWIHARRACGGNERALIGTSASDSPTHPASPHIVATTVSSSSTAPLTMMLLKSSPSSPPTPTTFSSTSTAPLHAVNVAVFGPAPPEAKSTLQPRNTTNTTVHVSSALPHVLRTLFDVLLPHVHRLSSPSSFRHQKSLPGR</sequence>
<name>A0ABN7IN50_9BASI</name>
<gene>
    <name evidence="2" type="ORF">JKIAZH3_G9200</name>
</gene>
<organism evidence="2 3">
    <name type="scientific">Tilletia caries</name>
    <name type="common">wheat bunt fungus</name>
    <dbReference type="NCBI Taxonomy" id="13290"/>
    <lineage>
        <taxon>Eukaryota</taxon>
        <taxon>Fungi</taxon>
        <taxon>Dikarya</taxon>
        <taxon>Basidiomycota</taxon>
        <taxon>Ustilaginomycotina</taxon>
        <taxon>Exobasidiomycetes</taxon>
        <taxon>Tilletiales</taxon>
        <taxon>Tilletiaceae</taxon>
        <taxon>Tilletia</taxon>
    </lineage>
</organism>
<dbReference type="Proteomes" id="UP000836402">
    <property type="component" value="Unassembled WGS sequence"/>
</dbReference>